<evidence type="ECO:0000313" key="3">
    <source>
        <dbReference type="Proteomes" id="UP000281726"/>
    </source>
</evidence>
<dbReference type="EMBL" id="RBAK01000001">
    <property type="protein sequence ID" value="RKN50371.1"/>
    <property type="molecule type" value="Genomic_DNA"/>
</dbReference>
<keyword evidence="1" id="KW-1133">Transmembrane helix</keyword>
<keyword evidence="1" id="KW-0472">Membrane</keyword>
<proteinExistence type="predicted"/>
<feature type="transmembrane region" description="Helical" evidence="1">
    <location>
        <begin position="85"/>
        <end position="104"/>
    </location>
</feature>
<comment type="caution">
    <text evidence="2">The sequence shown here is derived from an EMBL/GenBank/DDBJ whole genome shotgun (WGS) entry which is preliminary data.</text>
</comment>
<accession>A0A3A9ZQA8</accession>
<keyword evidence="3" id="KW-1185">Reference proteome</keyword>
<gene>
    <name evidence="2" type="ORF">D7223_00760</name>
</gene>
<sequence>MVSSWPAGVVRPLSRAVTVAVMVAVLVLLHALQCATGMDSSPASTASTAVQAATGDAAAEAAPQRGLSGVAMTVDGHHLPADRDGLVAAACLILLVAAGAALLATPGRWTVRVAAGHRAPARPEFPSALGHTLSQLGVSRT</sequence>
<dbReference type="RefSeq" id="WP_120723725.1">
    <property type="nucleotide sequence ID" value="NZ_RBAK01000001.1"/>
</dbReference>
<dbReference type="Proteomes" id="UP000281726">
    <property type="component" value="Unassembled WGS sequence"/>
</dbReference>
<organism evidence="2 3">
    <name type="scientific">Micromonospora endolithica</name>
    <dbReference type="NCBI Taxonomy" id="230091"/>
    <lineage>
        <taxon>Bacteria</taxon>
        <taxon>Bacillati</taxon>
        <taxon>Actinomycetota</taxon>
        <taxon>Actinomycetes</taxon>
        <taxon>Micromonosporales</taxon>
        <taxon>Micromonosporaceae</taxon>
        <taxon>Micromonospora</taxon>
    </lineage>
</organism>
<reference evidence="2 3" key="1">
    <citation type="journal article" date="2004" name="Syst. Appl. Microbiol.">
        <title>Cryptoendolithic actinomycetes from antarctic sandstone rock samples: Micromonospora endolithica sp. nov. and two isolates related to Micromonospora coerulea Jensen 1932.</title>
        <authorList>
            <person name="Hirsch P."/>
            <person name="Mevs U."/>
            <person name="Kroppenstedt R.M."/>
            <person name="Schumann P."/>
            <person name="Stackebrandt E."/>
        </authorList>
    </citation>
    <scope>NUCLEOTIDE SEQUENCE [LARGE SCALE GENOMIC DNA]</scope>
    <source>
        <strain evidence="2 3">JCM 12677</strain>
    </source>
</reference>
<evidence type="ECO:0000256" key="1">
    <source>
        <dbReference type="SAM" id="Phobius"/>
    </source>
</evidence>
<keyword evidence="1" id="KW-0812">Transmembrane</keyword>
<name>A0A3A9ZQA8_9ACTN</name>
<evidence type="ECO:0000313" key="2">
    <source>
        <dbReference type="EMBL" id="RKN50371.1"/>
    </source>
</evidence>
<protein>
    <submittedName>
        <fullName evidence="2">Uncharacterized protein</fullName>
    </submittedName>
</protein>
<dbReference type="AlphaFoldDB" id="A0A3A9ZQA8"/>
<feature type="transmembrane region" description="Helical" evidence="1">
    <location>
        <begin position="12"/>
        <end position="32"/>
    </location>
</feature>